<reference evidence="3" key="1">
    <citation type="journal article" date="2016" name="PLoS Negl. Trop. Dis.">
        <title>A Deep Insight into the Sialome of Rhodnius neglectus, a Vector of Chagas Disease.</title>
        <authorList>
            <person name="Santiago P.B."/>
            <person name="Assumpcao T.C."/>
            <person name="Araujo C.N."/>
            <person name="Bastos I.M."/>
            <person name="Neves D."/>
            <person name="Silva I.G."/>
            <person name="Charneau S."/>
            <person name="Queiroz R.M."/>
            <person name="Raiol T."/>
            <person name="Oliveira J.V."/>
            <person name="Sousa M.V."/>
            <person name="Calvo E."/>
            <person name="Ribeiro J.M."/>
            <person name="Santana J.M."/>
        </authorList>
    </citation>
    <scope>NUCLEOTIDE SEQUENCE</scope>
    <source>
        <tissue evidence="3">Salivary glands</tissue>
    </source>
</reference>
<dbReference type="InterPro" id="IPR011037">
    <property type="entry name" value="Pyrv_Knase-like_insert_dom_sf"/>
</dbReference>
<evidence type="ECO:0000256" key="1">
    <source>
        <dbReference type="SAM" id="Phobius"/>
    </source>
</evidence>
<dbReference type="SUPFAM" id="SSF141673">
    <property type="entry name" value="MOSC N-terminal domain-like"/>
    <property type="match status" value="1"/>
</dbReference>
<keyword evidence="1" id="KW-1133">Transmembrane helix</keyword>
<dbReference type="EMBL" id="GDKW01002578">
    <property type="protein sequence ID" value="JAI54017.1"/>
    <property type="molecule type" value="mRNA"/>
</dbReference>
<name>A0A0P4VMI2_9HEMI</name>
<keyword evidence="1" id="KW-0812">Transmembrane</keyword>
<dbReference type="PANTHER" id="PTHR14237:SF19">
    <property type="entry name" value="MITOCHONDRIAL AMIDOXIME REDUCING COMPONENT 1"/>
    <property type="match status" value="1"/>
</dbReference>
<dbReference type="GO" id="GO:0030151">
    <property type="term" value="F:molybdenum ion binding"/>
    <property type="evidence" value="ECO:0007669"/>
    <property type="project" value="InterPro"/>
</dbReference>
<dbReference type="AlphaFoldDB" id="A0A0P4VMI2"/>
<dbReference type="PROSITE" id="PS51340">
    <property type="entry name" value="MOSC"/>
    <property type="match status" value="1"/>
</dbReference>
<feature type="transmembrane region" description="Helical" evidence="1">
    <location>
        <begin position="6"/>
        <end position="28"/>
    </location>
</feature>
<accession>A0A0P4VMI2</accession>
<evidence type="ECO:0000259" key="2">
    <source>
        <dbReference type="PROSITE" id="PS51340"/>
    </source>
</evidence>
<protein>
    <submittedName>
        <fullName evidence="3">Putative molybdopterin cofactor sulfurase mosc</fullName>
    </submittedName>
</protein>
<sequence length="371" mass="42357">MDIEQKKIVFATSAAILVLSTTIGIFMLRRRTGKRKTSIDGITSTPVQVKESKKRITVEEMVLPTDWKQIGTVSNLHIYPMKSGRRVNLTKAEVMEIGLKEICRKGRLPLRDRVFIVYRENDKTFISNKTYPKMLKLTVNTLGTNIVELSLEKDKIIFNIPEYTDEKFVNLWKENVPTIDCGDEVGAWISKLLLGKDSGLRVGYWPDKLRRNVTEVYSDYMRVYENLCNDFTGAYSDIGSYLIVNQASIDDLNLKINDAQSRVTANNFRPNIVVVGAEPYSEDKWTWIKIGEDAIFRTFKPCTRCSVTTINPDTLVRSKQHEPIKTLKSYRQVQETKLKEVEGDSPVMGMYMGVHTKGKIKFGDPVYIGSN</sequence>
<feature type="domain" description="MOSC" evidence="2">
    <location>
        <begin position="210"/>
        <end position="369"/>
    </location>
</feature>
<dbReference type="PANTHER" id="PTHR14237">
    <property type="entry name" value="MOLYBDOPTERIN COFACTOR SULFURASE MOSC"/>
    <property type="match status" value="1"/>
</dbReference>
<dbReference type="Pfam" id="PF03476">
    <property type="entry name" value="MOSC_N"/>
    <property type="match status" value="1"/>
</dbReference>
<proteinExistence type="evidence at transcript level"/>
<dbReference type="InterPro" id="IPR005302">
    <property type="entry name" value="MoCF_Sase_C"/>
</dbReference>
<dbReference type="GO" id="GO:0003824">
    <property type="term" value="F:catalytic activity"/>
    <property type="evidence" value="ECO:0007669"/>
    <property type="project" value="InterPro"/>
</dbReference>
<evidence type="ECO:0000313" key="3">
    <source>
        <dbReference type="EMBL" id="JAI54017.1"/>
    </source>
</evidence>
<dbReference type="GO" id="GO:0030170">
    <property type="term" value="F:pyridoxal phosphate binding"/>
    <property type="evidence" value="ECO:0007669"/>
    <property type="project" value="InterPro"/>
</dbReference>
<dbReference type="InterPro" id="IPR005303">
    <property type="entry name" value="MOCOS_middle"/>
</dbReference>
<dbReference type="Pfam" id="PF03473">
    <property type="entry name" value="MOSC"/>
    <property type="match status" value="1"/>
</dbReference>
<keyword evidence="1" id="KW-0472">Membrane</keyword>
<organism evidence="3">
    <name type="scientific">Rhodnius neglectus</name>
    <dbReference type="NCBI Taxonomy" id="72488"/>
    <lineage>
        <taxon>Eukaryota</taxon>
        <taxon>Metazoa</taxon>
        <taxon>Ecdysozoa</taxon>
        <taxon>Arthropoda</taxon>
        <taxon>Hexapoda</taxon>
        <taxon>Insecta</taxon>
        <taxon>Pterygota</taxon>
        <taxon>Neoptera</taxon>
        <taxon>Paraneoptera</taxon>
        <taxon>Hemiptera</taxon>
        <taxon>Heteroptera</taxon>
        <taxon>Panheteroptera</taxon>
        <taxon>Cimicomorpha</taxon>
        <taxon>Reduviidae</taxon>
        <taxon>Triatominae</taxon>
        <taxon>Rhodnius</taxon>
    </lineage>
</organism>
<dbReference type="SUPFAM" id="SSF50800">
    <property type="entry name" value="PK beta-barrel domain-like"/>
    <property type="match status" value="1"/>
</dbReference>